<comment type="subcellular location">
    <subcellularLocation>
        <location evidence="1">Cell envelope</location>
    </subcellularLocation>
</comment>
<dbReference type="InterPro" id="IPR000914">
    <property type="entry name" value="SBP_5_dom"/>
</dbReference>
<feature type="non-terminal residue" evidence="7">
    <location>
        <position position="419"/>
    </location>
</feature>
<evidence type="ECO:0000313" key="8">
    <source>
        <dbReference type="Proteomes" id="UP000053349"/>
    </source>
</evidence>
<sequence>MISKKRRSFIALIGTTAIAMGGLIGVQATQAAPSATCNVKTTAAKANCDVIIYGALHRVQALDPINPVGGYTEGQMAYTIQGKLFRYDATGKPRRDLVATESISADKKTITHTLKDAKYSDGTAITAQDAVVGFERWVNSKRSASYIDQVEKVVAKDSKTLVWTLKRPYPGLNFALAQEFLALHPASKVDTQAKAKEYFKSPVAGGPMMVKTFVPGTDTFVSVANPNYWAKPVVKEIRVVTIPDANTRLAAFQSGQIDYVMELPLTAAKTKWDKKKYRVTGEKDSGVFMLAFNMGALQPNNALKSAKVRQAISLAVSRDQIMRTAFAGLSKPSCGMQFEFNNEFYLCSLPKNGKRDTRAARQLLKEAGYPKGFKVTMHVPNRVFWQDAAQIVKDSLKFVKIDVTIEMVTPDSNISGVLN</sequence>
<protein>
    <recommendedName>
        <fullName evidence="6">Solute-binding protein family 5 domain-containing protein</fullName>
    </recommendedName>
</protein>
<dbReference type="GO" id="GO:0015833">
    <property type="term" value="P:peptide transport"/>
    <property type="evidence" value="ECO:0007669"/>
    <property type="project" value="TreeGrafter"/>
</dbReference>
<dbReference type="PANTHER" id="PTHR30290">
    <property type="entry name" value="PERIPLASMIC BINDING COMPONENT OF ABC TRANSPORTER"/>
    <property type="match status" value="1"/>
</dbReference>
<evidence type="ECO:0000256" key="4">
    <source>
        <dbReference type="ARBA" id="ARBA00022729"/>
    </source>
</evidence>
<organism evidence="7 8">
    <name type="scientific">Actinobacteria bacterium BACL2 MAG-121001-bin67</name>
    <dbReference type="NCBI Taxonomy" id="1655572"/>
    <lineage>
        <taxon>Bacteria</taxon>
        <taxon>Bacillati</taxon>
        <taxon>Actinomycetota</taxon>
        <taxon>Actinomycetes</taxon>
        <taxon>Actinomycetes incertae sedis</taxon>
        <taxon>ac1 cluster</taxon>
    </lineage>
</organism>
<comment type="caution">
    <text evidence="7">The sequence shown here is derived from an EMBL/GenBank/DDBJ whole genome shotgun (WGS) entry which is preliminary data.</text>
</comment>
<dbReference type="Gene3D" id="3.40.190.10">
    <property type="entry name" value="Periplasmic binding protein-like II"/>
    <property type="match status" value="1"/>
</dbReference>
<dbReference type="GO" id="GO:0030313">
    <property type="term" value="C:cell envelope"/>
    <property type="evidence" value="ECO:0007669"/>
    <property type="project" value="UniProtKB-SubCell"/>
</dbReference>
<keyword evidence="4 5" id="KW-0732">Signal</keyword>
<dbReference type="Proteomes" id="UP000053349">
    <property type="component" value="Unassembled WGS sequence"/>
</dbReference>
<dbReference type="SUPFAM" id="SSF53850">
    <property type="entry name" value="Periplasmic binding protein-like II"/>
    <property type="match status" value="1"/>
</dbReference>
<dbReference type="Gene3D" id="3.10.105.10">
    <property type="entry name" value="Dipeptide-binding Protein, Domain 3"/>
    <property type="match status" value="1"/>
</dbReference>
<evidence type="ECO:0000256" key="1">
    <source>
        <dbReference type="ARBA" id="ARBA00004196"/>
    </source>
</evidence>
<evidence type="ECO:0000256" key="2">
    <source>
        <dbReference type="ARBA" id="ARBA00005695"/>
    </source>
</evidence>
<evidence type="ECO:0000256" key="3">
    <source>
        <dbReference type="ARBA" id="ARBA00022448"/>
    </source>
</evidence>
<dbReference type="CDD" id="cd00995">
    <property type="entry name" value="PBP2_NikA_DppA_OppA_like"/>
    <property type="match status" value="1"/>
</dbReference>
<dbReference type="GO" id="GO:1904680">
    <property type="term" value="F:peptide transmembrane transporter activity"/>
    <property type="evidence" value="ECO:0007669"/>
    <property type="project" value="TreeGrafter"/>
</dbReference>
<feature type="chain" id="PRO_5039076711" description="Solute-binding protein family 5 domain-containing protein" evidence="5">
    <location>
        <begin position="32"/>
        <end position="419"/>
    </location>
</feature>
<evidence type="ECO:0000259" key="6">
    <source>
        <dbReference type="Pfam" id="PF00496"/>
    </source>
</evidence>
<feature type="signal peptide" evidence="5">
    <location>
        <begin position="1"/>
        <end position="31"/>
    </location>
</feature>
<dbReference type="AlphaFoldDB" id="A0A0R2P644"/>
<dbReference type="Pfam" id="PF00496">
    <property type="entry name" value="SBP_bac_5"/>
    <property type="match status" value="1"/>
</dbReference>
<dbReference type="InterPro" id="IPR039424">
    <property type="entry name" value="SBP_5"/>
</dbReference>
<dbReference type="EMBL" id="LIAW01000095">
    <property type="protein sequence ID" value="KRO32482.1"/>
    <property type="molecule type" value="Genomic_DNA"/>
</dbReference>
<proteinExistence type="inferred from homology"/>
<gene>
    <name evidence="7" type="ORF">ABR64_02545</name>
</gene>
<name>A0A0R2P644_9ACTN</name>
<reference evidence="7 8" key="1">
    <citation type="submission" date="2015-10" db="EMBL/GenBank/DDBJ databases">
        <title>Metagenome-Assembled Genomes uncover a global brackish microbiome.</title>
        <authorList>
            <person name="Hugerth L.W."/>
            <person name="Larsson J."/>
            <person name="Alneberg J."/>
            <person name="Lindh M.V."/>
            <person name="Legrand C."/>
            <person name="Pinhassi J."/>
            <person name="Andersson A.F."/>
        </authorList>
    </citation>
    <scope>NUCLEOTIDE SEQUENCE [LARGE SCALE GENOMIC DNA]</scope>
    <source>
        <strain evidence="7">BACL2 MAG-121001-bin67</strain>
    </source>
</reference>
<dbReference type="PANTHER" id="PTHR30290:SF10">
    <property type="entry name" value="PERIPLASMIC OLIGOPEPTIDE-BINDING PROTEIN-RELATED"/>
    <property type="match status" value="1"/>
</dbReference>
<feature type="domain" description="Solute-binding protein family 5" evidence="6">
    <location>
        <begin position="97"/>
        <end position="410"/>
    </location>
</feature>
<evidence type="ECO:0000313" key="7">
    <source>
        <dbReference type="EMBL" id="KRO32482.1"/>
    </source>
</evidence>
<comment type="similarity">
    <text evidence="2">Belongs to the bacterial solute-binding protein 5 family.</text>
</comment>
<evidence type="ECO:0000256" key="5">
    <source>
        <dbReference type="SAM" id="SignalP"/>
    </source>
</evidence>
<keyword evidence="3" id="KW-0813">Transport</keyword>
<accession>A0A0R2P644</accession>